<dbReference type="Proteomes" id="UP000287872">
    <property type="component" value="Unassembled WGS sequence"/>
</dbReference>
<dbReference type="InterPro" id="IPR027417">
    <property type="entry name" value="P-loop_NTPase"/>
</dbReference>
<sequence length="217" mass="23815">MRIILLGPPGAGKGTQAKSISNKFSIPHISTGDIFRKNISEKTPLGIEAKKHIDKGHLVPDALTIDIIVDRLDNEDCINGFLLDGYPRTVNQAEALETILEEKGIVLDTSLLIKVPREFILSRMTGRRVCLNCGASYHITFNPPETDGKCNLCGSSLVQRADDSEETVSERLDIYDAQTQPLIKYYGDKNLLSVVDGTQAINGVFESICSILGEIKK</sequence>
<feature type="binding site" evidence="8">
    <location>
        <begin position="85"/>
        <end position="88"/>
    </location>
    <ligand>
        <name>AMP</name>
        <dbReference type="ChEBI" id="CHEBI:456215"/>
    </ligand>
</feature>
<dbReference type="PRINTS" id="PR00094">
    <property type="entry name" value="ADENYLTKNASE"/>
</dbReference>
<dbReference type="EMBL" id="BHYK01000016">
    <property type="protein sequence ID" value="GCD11253.1"/>
    <property type="molecule type" value="Genomic_DNA"/>
</dbReference>
<evidence type="ECO:0000256" key="2">
    <source>
        <dbReference type="ARBA" id="ARBA00022723"/>
    </source>
</evidence>
<comment type="pathway">
    <text evidence="8">Purine metabolism; AMP biosynthesis via salvage pathway; AMP from ADP: step 1/1.</text>
</comment>
<dbReference type="OrthoDB" id="9805030at2"/>
<feature type="binding site" evidence="8">
    <location>
        <position position="160"/>
    </location>
    <ligand>
        <name>AMP</name>
        <dbReference type="ChEBI" id="CHEBI:456215"/>
    </ligand>
</feature>
<feature type="binding site" evidence="8">
    <location>
        <position position="130"/>
    </location>
    <ligand>
        <name>Zn(2+)</name>
        <dbReference type="ChEBI" id="CHEBI:29105"/>
        <note>structural</note>
    </ligand>
</feature>
<dbReference type="InterPro" id="IPR006259">
    <property type="entry name" value="Adenyl_kin_sub"/>
</dbReference>
<feature type="binding site" evidence="8">
    <location>
        <begin position="10"/>
        <end position="15"/>
    </location>
    <ligand>
        <name>ATP</name>
        <dbReference type="ChEBI" id="CHEBI:30616"/>
    </ligand>
</feature>
<keyword evidence="7 8" id="KW-0067">ATP-binding</keyword>
<feature type="region of interest" description="NMP" evidence="8">
    <location>
        <begin position="30"/>
        <end position="59"/>
    </location>
</feature>
<proteinExistence type="inferred from homology"/>
<keyword evidence="3 8" id="KW-0545">Nucleotide biosynthesis</keyword>
<dbReference type="Pfam" id="PF05191">
    <property type="entry name" value="ADK_lid"/>
    <property type="match status" value="1"/>
</dbReference>
<dbReference type="GO" id="GO:0008270">
    <property type="term" value="F:zinc ion binding"/>
    <property type="evidence" value="ECO:0007669"/>
    <property type="project" value="UniProtKB-UniRule"/>
</dbReference>
<feature type="binding site" evidence="8">
    <location>
        <position position="199"/>
    </location>
    <ligand>
        <name>ATP</name>
        <dbReference type="ChEBI" id="CHEBI:30616"/>
    </ligand>
</feature>
<dbReference type="NCBIfam" id="NF001380">
    <property type="entry name" value="PRK00279.1-2"/>
    <property type="match status" value="1"/>
</dbReference>
<keyword evidence="13" id="KW-1185">Reference proteome</keyword>
<keyword evidence="8" id="KW-0963">Cytoplasm</keyword>
<evidence type="ECO:0000256" key="5">
    <source>
        <dbReference type="ARBA" id="ARBA00022777"/>
    </source>
</evidence>
<keyword evidence="1 8" id="KW-0808">Transferase</keyword>
<dbReference type="InterPro" id="IPR007862">
    <property type="entry name" value="Adenylate_kinase_lid-dom"/>
</dbReference>
<evidence type="ECO:0000256" key="7">
    <source>
        <dbReference type="ARBA" id="ARBA00022840"/>
    </source>
</evidence>
<name>A0A401UNY8_9CLOT</name>
<dbReference type="GeneID" id="77243512"/>
<comment type="function">
    <text evidence="8">Catalyzes the reversible transfer of the terminal phosphate group between ATP and AMP. Plays an important role in cellular energy homeostasis and in adenine nucleotide metabolism.</text>
</comment>
<feature type="domain" description="Adenylate kinase active site lid" evidence="11">
    <location>
        <begin position="127"/>
        <end position="162"/>
    </location>
</feature>
<evidence type="ECO:0000256" key="1">
    <source>
        <dbReference type="ARBA" id="ARBA00022679"/>
    </source>
</evidence>
<dbReference type="GO" id="GO:0005524">
    <property type="term" value="F:ATP binding"/>
    <property type="evidence" value="ECO:0007669"/>
    <property type="project" value="UniProtKB-UniRule"/>
</dbReference>
<evidence type="ECO:0000256" key="9">
    <source>
        <dbReference type="RuleBase" id="RU003330"/>
    </source>
</evidence>
<dbReference type="AlphaFoldDB" id="A0A401UNY8"/>
<comment type="similarity">
    <text evidence="8 9">Belongs to the adenylate kinase family.</text>
</comment>
<comment type="caution">
    <text evidence="12">The sequence shown here is derived from an EMBL/GenBank/DDBJ whole genome shotgun (WGS) entry which is preliminary data.</text>
</comment>
<dbReference type="RefSeq" id="WP_125002898.1">
    <property type="nucleotide sequence ID" value="NZ_BHYK01000016.1"/>
</dbReference>
<dbReference type="NCBIfam" id="TIGR01351">
    <property type="entry name" value="adk"/>
    <property type="match status" value="1"/>
</dbReference>
<dbReference type="PANTHER" id="PTHR23359">
    <property type="entry name" value="NUCLEOTIDE KINASE"/>
    <property type="match status" value="1"/>
</dbReference>
<evidence type="ECO:0000256" key="8">
    <source>
        <dbReference type="HAMAP-Rule" id="MF_00235"/>
    </source>
</evidence>
<dbReference type="PROSITE" id="PS00113">
    <property type="entry name" value="ADENYLATE_KINASE"/>
    <property type="match status" value="1"/>
</dbReference>
<feature type="region of interest" description="LID" evidence="8">
    <location>
        <begin position="126"/>
        <end position="163"/>
    </location>
</feature>
<keyword evidence="2 8" id="KW-0479">Metal-binding</keyword>
<comment type="subcellular location">
    <subcellularLocation>
        <location evidence="8 10">Cytoplasm</location>
    </subcellularLocation>
</comment>
<keyword evidence="4 8" id="KW-0547">Nucleotide-binding</keyword>
<feature type="binding site" evidence="8">
    <location>
        <begin position="136"/>
        <end position="137"/>
    </location>
    <ligand>
        <name>ATP</name>
        <dbReference type="ChEBI" id="CHEBI:30616"/>
    </ligand>
</feature>
<organism evidence="12 13">
    <name type="scientific">Clostridium tagluense</name>
    <dbReference type="NCBI Taxonomy" id="360422"/>
    <lineage>
        <taxon>Bacteria</taxon>
        <taxon>Bacillati</taxon>
        <taxon>Bacillota</taxon>
        <taxon>Clostridia</taxon>
        <taxon>Eubacteriales</taxon>
        <taxon>Clostridiaceae</taxon>
        <taxon>Clostridium</taxon>
    </lineage>
</organism>
<gene>
    <name evidence="12" type="primary">adk_2</name>
    <name evidence="8" type="synonym">adk</name>
    <name evidence="12" type="ORF">Ctaglu_28760</name>
</gene>
<feature type="binding site" evidence="8">
    <location>
        <position position="31"/>
    </location>
    <ligand>
        <name>AMP</name>
        <dbReference type="ChEBI" id="CHEBI:456215"/>
    </ligand>
</feature>
<dbReference type="Gene3D" id="3.40.50.300">
    <property type="entry name" value="P-loop containing nucleotide triphosphate hydrolases"/>
    <property type="match status" value="1"/>
</dbReference>
<evidence type="ECO:0000259" key="11">
    <source>
        <dbReference type="Pfam" id="PF05191"/>
    </source>
</evidence>
<dbReference type="EC" id="2.7.4.3" evidence="8 10"/>
<accession>A0A401UNY8</accession>
<dbReference type="UniPathway" id="UPA00588">
    <property type="reaction ID" value="UER00649"/>
</dbReference>
<dbReference type="CDD" id="cd01428">
    <property type="entry name" value="ADK"/>
    <property type="match status" value="1"/>
</dbReference>
<comment type="subunit">
    <text evidence="8 10">Monomer.</text>
</comment>
<dbReference type="HAMAP" id="MF_00235">
    <property type="entry name" value="Adenylate_kinase_Adk"/>
    <property type="match status" value="1"/>
</dbReference>
<comment type="domain">
    <text evidence="8">Consists of three domains, a large central CORE domain and two small peripheral domains, NMPbind and LID, which undergo movements during catalysis. The LID domain closes over the site of phosphoryl transfer upon ATP binding. Assembling and dissambling the active center during each catalytic cycle provides an effective means to prevent ATP hydrolysis. Some bacteria have evolved a zinc-coordinating structure that stabilizes the LID domain.</text>
</comment>
<dbReference type="GO" id="GO:0004017">
    <property type="term" value="F:AMP kinase activity"/>
    <property type="evidence" value="ECO:0007669"/>
    <property type="project" value="UniProtKB-UniRule"/>
</dbReference>
<dbReference type="InterPro" id="IPR000850">
    <property type="entry name" value="Adenylat/UMP-CMP_kin"/>
</dbReference>
<dbReference type="NCBIfam" id="NF011100">
    <property type="entry name" value="PRK14527.1"/>
    <property type="match status" value="1"/>
</dbReference>
<feature type="binding site" evidence="8">
    <location>
        <position position="127"/>
    </location>
    <ligand>
        <name>ATP</name>
        <dbReference type="ChEBI" id="CHEBI:30616"/>
    </ligand>
</feature>
<dbReference type="GO" id="GO:0044209">
    <property type="term" value="P:AMP salvage"/>
    <property type="evidence" value="ECO:0007669"/>
    <property type="project" value="UniProtKB-UniRule"/>
</dbReference>
<feature type="binding site" evidence="8">
    <location>
        <position position="133"/>
    </location>
    <ligand>
        <name>Zn(2+)</name>
        <dbReference type="ChEBI" id="CHEBI:29105"/>
        <note>structural</note>
    </ligand>
</feature>
<dbReference type="Pfam" id="PF00406">
    <property type="entry name" value="ADK"/>
    <property type="match status" value="1"/>
</dbReference>
<dbReference type="InterPro" id="IPR033690">
    <property type="entry name" value="Adenylat_kinase_CS"/>
</dbReference>
<feature type="binding site" evidence="8">
    <location>
        <position position="153"/>
    </location>
    <ligand>
        <name>Zn(2+)</name>
        <dbReference type="ChEBI" id="CHEBI:29105"/>
        <note>structural</note>
    </ligand>
</feature>
<evidence type="ECO:0000256" key="3">
    <source>
        <dbReference type="ARBA" id="ARBA00022727"/>
    </source>
</evidence>
<dbReference type="NCBIfam" id="NF001381">
    <property type="entry name" value="PRK00279.1-3"/>
    <property type="match status" value="1"/>
</dbReference>
<dbReference type="GO" id="GO:0005737">
    <property type="term" value="C:cytoplasm"/>
    <property type="evidence" value="ECO:0007669"/>
    <property type="project" value="UniProtKB-SubCell"/>
</dbReference>
<feature type="binding site" evidence="8">
    <location>
        <position position="150"/>
    </location>
    <ligand>
        <name>Zn(2+)</name>
        <dbReference type="ChEBI" id="CHEBI:29105"/>
        <note>structural</note>
    </ligand>
</feature>
<protein>
    <recommendedName>
        <fullName evidence="8 10">Adenylate kinase</fullName>
        <shortName evidence="8">AK</shortName>
        <ecNumber evidence="8 10">2.7.4.3</ecNumber>
    </recommendedName>
    <alternativeName>
        <fullName evidence="8">ATP-AMP transphosphorylase</fullName>
    </alternativeName>
    <alternativeName>
        <fullName evidence="8">ATP:AMP phosphotransferase</fullName>
    </alternativeName>
    <alternativeName>
        <fullName evidence="8">Adenylate monophosphate kinase</fullName>
    </alternativeName>
</protein>
<evidence type="ECO:0000256" key="6">
    <source>
        <dbReference type="ARBA" id="ARBA00022833"/>
    </source>
</evidence>
<evidence type="ECO:0000313" key="12">
    <source>
        <dbReference type="EMBL" id="GCD11253.1"/>
    </source>
</evidence>
<feature type="binding site" evidence="8">
    <location>
        <position position="92"/>
    </location>
    <ligand>
        <name>AMP</name>
        <dbReference type="ChEBI" id="CHEBI:456215"/>
    </ligand>
</feature>
<keyword evidence="5 8" id="KW-0418">Kinase</keyword>
<evidence type="ECO:0000256" key="4">
    <source>
        <dbReference type="ARBA" id="ARBA00022741"/>
    </source>
</evidence>
<dbReference type="FunFam" id="3.40.50.300:FF:000106">
    <property type="entry name" value="Adenylate kinase mitochondrial"/>
    <property type="match status" value="1"/>
</dbReference>
<feature type="binding site" evidence="8">
    <location>
        <position position="171"/>
    </location>
    <ligand>
        <name>AMP</name>
        <dbReference type="ChEBI" id="CHEBI:456215"/>
    </ligand>
</feature>
<dbReference type="SUPFAM" id="SSF52540">
    <property type="entry name" value="P-loop containing nucleoside triphosphate hydrolases"/>
    <property type="match status" value="1"/>
</dbReference>
<evidence type="ECO:0000256" key="10">
    <source>
        <dbReference type="RuleBase" id="RU003331"/>
    </source>
</evidence>
<evidence type="ECO:0000313" key="13">
    <source>
        <dbReference type="Proteomes" id="UP000287872"/>
    </source>
</evidence>
<comment type="catalytic activity">
    <reaction evidence="8 10">
        <text>AMP + ATP = 2 ADP</text>
        <dbReference type="Rhea" id="RHEA:12973"/>
        <dbReference type="ChEBI" id="CHEBI:30616"/>
        <dbReference type="ChEBI" id="CHEBI:456215"/>
        <dbReference type="ChEBI" id="CHEBI:456216"/>
        <dbReference type="EC" id="2.7.4.3"/>
    </reaction>
</comment>
<feature type="binding site" evidence="8">
    <location>
        <position position="36"/>
    </location>
    <ligand>
        <name>AMP</name>
        <dbReference type="ChEBI" id="CHEBI:456215"/>
    </ligand>
</feature>
<reference evidence="12 13" key="1">
    <citation type="submission" date="2018-11" db="EMBL/GenBank/DDBJ databases">
        <title>Genome sequencing and assembly of Clostridium tagluense strain A121.</title>
        <authorList>
            <person name="Murakami T."/>
            <person name="Segawa T."/>
            <person name="Shcherbakova V.A."/>
            <person name="Mori H."/>
            <person name="Yoshimura Y."/>
        </authorList>
    </citation>
    <scope>NUCLEOTIDE SEQUENCE [LARGE SCALE GENOMIC DNA]</scope>
    <source>
        <strain evidence="12 13">A121</strain>
    </source>
</reference>
<feature type="binding site" evidence="8">
    <location>
        <begin position="57"/>
        <end position="59"/>
    </location>
    <ligand>
        <name>AMP</name>
        <dbReference type="ChEBI" id="CHEBI:456215"/>
    </ligand>
</feature>
<keyword evidence="6 8" id="KW-0862">Zinc</keyword>